<dbReference type="InterPro" id="IPR036097">
    <property type="entry name" value="HisK_dim/P_sf"/>
</dbReference>
<dbReference type="RefSeq" id="WP_029426061.1">
    <property type="nucleotide sequence ID" value="NZ_CP012801.1"/>
</dbReference>
<evidence type="ECO:0000259" key="11">
    <source>
        <dbReference type="PROSITE" id="PS50109"/>
    </source>
</evidence>
<dbReference type="InterPro" id="IPR009057">
    <property type="entry name" value="Homeodomain-like_sf"/>
</dbReference>
<gene>
    <name evidence="13" type="primary">tmoS_9</name>
    <name evidence="13" type="ORF">BcellWH2_02322</name>
</gene>
<evidence type="ECO:0000259" key="12">
    <source>
        <dbReference type="PROSITE" id="PS50110"/>
    </source>
</evidence>
<dbReference type="SMART" id="SM00448">
    <property type="entry name" value="REC"/>
    <property type="match status" value="1"/>
</dbReference>
<dbReference type="InterPro" id="IPR013783">
    <property type="entry name" value="Ig-like_fold"/>
</dbReference>
<reference evidence="13 14" key="1">
    <citation type="journal article" date="2015" name="Science">
        <title>Genetic determinants of in vivo fitness and diet responsiveness in multiple human gut Bacteroides.</title>
        <authorList>
            <person name="Wu M."/>
            <person name="McNulty N.P."/>
            <person name="Rodionov D.A."/>
            <person name="Khoroshkin M.S."/>
            <person name="Griffin N.W."/>
            <person name="Cheng J."/>
            <person name="Latreille P."/>
            <person name="Kerstetter R.A."/>
            <person name="Terrapon N."/>
            <person name="Henrissat B."/>
            <person name="Osterman A.L."/>
            <person name="Gordon J.I."/>
        </authorList>
    </citation>
    <scope>NUCLEOTIDE SEQUENCE [LARGE SCALE GENOMIC DNA]</scope>
    <source>
        <strain evidence="13 14">WH2</strain>
    </source>
</reference>
<dbReference type="Pfam" id="PF00072">
    <property type="entry name" value="Response_reg"/>
    <property type="match status" value="1"/>
</dbReference>
<dbReference type="Pfam" id="PF02518">
    <property type="entry name" value="HATPase_c"/>
    <property type="match status" value="1"/>
</dbReference>
<evidence type="ECO:0000256" key="7">
    <source>
        <dbReference type="PROSITE-ProRule" id="PRU00169"/>
    </source>
</evidence>
<keyword evidence="9" id="KW-0732">Signal</keyword>
<feature type="chain" id="PRO_5006047411" description="histidine kinase" evidence="9">
    <location>
        <begin position="22"/>
        <end position="1356"/>
    </location>
</feature>
<dbReference type="InterPro" id="IPR018060">
    <property type="entry name" value="HTH_AraC"/>
</dbReference>
<keyword evidence="5" id="KW-0238">DNA-binding</keyword>
<feature type="domain" description="Response regulatory" evidence="12">
    <location>
        <begin position="1110"/>
        <end position="1225"/>
    </location>
</feature>
<dbReference type="PROSITE" id="PS50110">
    <property type="entry name" value="RESPONSE_REGULATORY"/>
    <property type="match status" value="1"/>
</dbReference>
<dbReference type="Gene3D" id="3.30.565.10">
    <property type="entry name" value="Histidine kinase-like ATPase, C-terminal domain"/>
    <property type="match status" value="1"/>
</dbReference>
<evidence type="ECO:0000256" key="1">
    <source>
        <dbReference type="ARBA" id="ARBA00000085"/>
    </source>
</evidence>
<dbReference type="PANTHER" id="PTHR43547">
    <property type="entry name" value="TWO-COMPONENT HISTIDINE KINASE"/>
    <property type="match status" value="1"/>
</dbReference>
<keyword evidence="8" id="KW-0472">Membrane</keyword>
<dbReference type="SMART" id="SM00342">
    <property type="entry name" value="HTH_ARAC"/>
    <property type="match status" value="1"/>
</dbReference>
<dbReference type="Gene3D" id="1.10.287.130">
    <property type="match status" value="1"/>
</dbReference>
<keyword evidence="8" id="KW-1133">Transmembrane helix</keyword>
<comment type="catalytic activity">
    <reaction evidence="1">
        <text>ATP + protein L-histidine = ADP + protein N-phospho-L-histidine.</text>
        <dbReference type="EC" id="2.7.13.3"/>
    </reaction>
</comment>
<dbReference type="Gene3D" id="1.10.10.60">
    <property type="entry name" value="Homeodomain-like"/>
    <property type="match status" value="1"/>
</dbReference>
<dbReference type="Gene3D" id="3.40.50.2300">
    <property type="match status" value="1"/>
</dbReference>
<dbReference type="FunFam" id="2.60.40.10:FF:000791">
    <property type="entry name" value="Two-component system sensor histidine kinase/response regulator"/>
    <property type="match status" value="1"/>
</dbReference>
<dbReference type="Gene3D" id="2.60.40.10">
    <property type="entry name" value="Immunoglobulins"/>
    <property type="match status" value="1"/>
</dbReference>
<dbReference type="SUPFAM" id="SSF55874">
    <property type="entry name" value="ATPase domain of HSP90 chaperone/DNA topoisomerase II/histidine kinase"/>
    <property type="match status" value="1"/>
</dbReference>
<dbReference type="FunFam" id="3.40.50.2300:FF:000138">
    <property type="entry name" value="Two-component system sensor histidine kinase/response regulator"/>
    <property type="match status" value="1"/>
</dbReference>
<dbReference type="Pfam" id="PF07495">
    <property type="entry name" value="Y_Y_Y"/>
    <property type="match status" value="1"/>
</dbReference>
<dbReference type="InterPro" id="IPR003661">
    <property type="entry name" value="HisK_dim/P_dom"/>
</dbReference>
<dbReference type="InterPro" id="IPR011123">
    <property type="entry name" value="Y_Y_Y"/>
</dbReference>
<dbReference type="PATRIC" id="fig|246787.4.peg.2382"/>
<dbReference type="InterPro" id="IPR003594">
    <property type="entry name" value="HATPase_dom"/>
</dbReference>
<dbReference type="GO" id="GO:0000155">
    <property type="term" value="F:phosphorelay sensor kinase activity"/>
    <property type="evidence" value="ECO:0007669"/>
    <property type="project" value="InterPro"/>
</dbReference>
<dbReference type="SUPFAM" id="SSF63829">
    <property type="entry name" value="Calcium-dependent phosphotriesterase"/>
    <property type="match status" value="3"/>
</dbReference>
<feature type="domain" description="HTH araC/xylS-type" evidence="10">
    <location>
        <begin position="1257"/>
        <end position="1356"/>
    </location>
</feature>
<dbReference type="PROSITE" id="PS00041">
    <property type="entry name" value="HTH_ARAC_FAMILY_1"/>
    <property type="match status" value="1"/>
</dbReference>
<dbReference type="InterPro" id="IPR011110">
    <property type="entry name" value="Reg_prop"/>
</dbReference>
<keyword evidence="3 7" id="KW-0597">Phosphoprotein</keyword>
<evidence type="ECO:0000313" key="14">
    <source>
        <dbReference type="Proteomes" id="UP000061809"/>
    </source>
</evidence>
<keyword evidence="13" id="KW-0808">Transferase</keyword>
<feature type="signal peptide" evidence="9">
    <location>
        <begin position="1"/>
        <end position="21"/>
    </location>
</feature>
<dbReference type="PANTHER" id="PTHR43547:SF2">
    <property type="entry name" value="HYBRID SIGNAL TRANSDUCTION HISTIDINE KINASE C"/>
    <property type="match status" value="1"/>
</dbReference>
<feature type="domain" description="Histidine kinase" evidence="11">
    <location>
        <begin position="837"/>
        <end position="1067"/>
    </location>
</feature>
<dbReference type="EMBL" id="CP012801">
    <property type="protein sequence ID" value="ALJ59562.1"/>
    <property type="molecule type" value="Genomic_DNA"/>
</dbReference>
<dbReference type="InterPro" id="IPR018062">
    <property type="entry name" value="HTH_AraC-typ_CS"/>
</dbReference>
<evidence type="ECO:0000259" key="10">
    <source>
        <dbReference type="PROSITE" id="PS01124"/>
    </source>
</evidence>
<keyword evidence="8" id="KW-0812">Transmembrane</keyword>
<evidence type="ECO:0000256" key="3">
    <source>
        <dbReference type="ARBA" id="ARBA00022553"/>
    </source>
</evidence>
<dbReference type="SUPFAM" id="SSF49265">
    <property type="entry name" value="Fibronectin type III"/>
    <property type="match status" value="1"/>
</dbReference>
<keyword evidence="6" id="KW-0804">Transcription</keyword>
<dbReference type="InterPro" id="IPR036890">
    <property type="entry name" value="HATPase_C_sf"/>
</dbReference>
<evidence type="ECO:0000256" key="4">
    <source>
        <dbReference type="ARBA" id="ARBA00023015"/>
    </source>
</evidence>
<protein>
    <recommendedName>
        <fullName evidence="2">histidine kinase</fullName>
        <ecNumber evidence="2">2.7.13.3</ecNumber>
    </recommendedName>
</protein>
<dbReference type="Pfam" id="PF12833">
    <property type="entry name" value="HTH_18"/>
    <property type="match status" value="1"/>
</dbReference>
<feature type="modified residue" description="4-aspartylphosphate" evidence="7">
    <location>
        <position position="1158"/>
    </location>
</feature>
<dbReference type="CDD" id="cd00082">
    <property type="entry name" value="HisKA"/>
    <property type="match status" value="1"/>
</dbReference>
<dbReference type="SMART" id="SM00388">
    <property type="entry name" value="HisKA"/>
    <property type="match status" value="1"/>
</dbReference>
<dbReference type="GO" id="GO:0003700">
    <property type="term" value="F:DNA-binding transcription factor activity"/>
    <property type="evidence" value="ECO:0007669"/>
    <property type="project" value="InterPro"/>
</dbReference>
<evidence type="ECO:0000256" key="5">
    <source>
        <dbReference type="ARBA" id="ARBA00023125"/>
    </source>
</evidence>
<feature type="transmembrane region" description="Helical" evidence="8">
    <location>
        <begin position="783"/>
        <end position="804"/>
    </location>
</feature>
<dbReference type="Pfam" id="PF00512">
    <property type="entry name" value="HisKA"/>
    <property type="match status" value="1"/>
</dbReference>
<dbReference type="SUPFAM" id="SSF47384">
    <property type="entry name" value="Homodimeric domain of signal transducing histidine kinase"/>
    <property type="match status" value="1"/>
</dbReference>
<dbReference type="SMART" id="SM00387">
    <property type="entry name" value="HATPase_c"/>
    <property type="match status" value="1"/>
</dbReference>
<evidence type="ECO:0000256" key="2">
    <source>
        <dbReference type="ARBA" id="ARBA00012438"/>
    </source>
</evidence>
<dbReference type="KEGG" id="bcel:BcellWH2_02322"/>
<evidence type="ECO:0000256" key="8">
    <source>
        <dbReference type="SAM" id="Phobius"/>
    </source>
</evidence>
<dbReference type="InterPro" id="IPR036116">
    <property type="entry name" value="FN3_sf"/>
</dbReference>
<sequence length="1356" mass="156103">MISHRFLFLLLLLLPIHNSVAQEETFEPLFENIDITKGLPHNTVQKIFQDSEGYMWFATKDGLCRYDGYNFIVYCESLVKESISNSKVRCIAEDAHKNIWVGTDNGLNCINLLSQHILSFFPNELSPLKSNKINELYFDPSTHLLWIATDKGITWYDTDSRKFIAPENHRAFNEETNTVGKYGDKEIYIGTHNGLYIYDIHTKNVRRIQLEHGGGNINVLSVWQDTAGDTWIGNNLALLAKVPKGGSVISLLPFGQVRMNDDQNICCIIEQKEILWLISKRRGIFFYNKQTGQLLKTRNTYSLNPLGTDVKERIMLTSGYKDNNGNIWVGSYYMGLFLHSHYMNHFTHIPIERTGKASTGIIGSMVPDGQGIWLGSDDLGITYYNPVTRTQQYYELYNGETPLVECKPLLIHKGALWVGTESHGIHLFDLKTKQLIGHYTATSQTGRIPGNRVNCALQDSNGYIWIGFNGGPGGICRFNEQNESFTTFYPSNSSHKVRDVYFIYEASDNELWIGTRNNGLFCYNIAENVFTPIPVMGREDLSVSYIYKDKKDRIWIGTFGQGLVCMDSSGEVKQVFNTNSDHIGNNICGILEDNDGRIWISSFYEIAYYNEEDHTFIRYDAYNGFPLLHVKSMSCFVSERNLLYFGGSNGLVEVVPKDVMHVNKKAPKVVLTDFLVHNQSIDTLSRKNIRTHHRVELKYNQDNLTFAFAALSYIYPDKNLYRYRLQGIDKEWNLAGTQRQVTYSNLGAGEYQFQVCACNSNGTWSEPSNLLSVIIKPAPWRTWWAYLAYTIVILALLALFFYYLRIKMQLEHDLEIKNIEKKNLDKMHKFRLDLFTNFSHEIRTPLTLISGSLTDLLASNTPSQMEKGVLQGVQRNVMKIMKLVNQLMDFRKHDEGRMELLASKQHLIPFIKEVILAFSELSRIQNHPLKIHLPETELIAWYNPQLLEKVFYNVLMNAFKYSNEESVISLNVDVITLNKSPYRERVDERVKEAILISVFNEGDIIPEDKLEEVFEPFYRLKNTKSQQGTGIGLSFNRMIMRLHHSDIWVENIGDTGVVFKFLIPIGKDHLREDELCDETEQEHRLILTPSVAPKTEPAMERPKVEKELRTLLVVEDNNEIRQYLKSKLATIYNVFDCDNGHEALEIIHRREIDLVISDVMMPVMDGIELCKAIKSNIEINHIPVILLTAHVSDTHVKDGLSSGANDYVFKPFNFDLLLARIQNLLDNNERLRQSFQKRISPKDMNVEVTDYDEQFLQKCYDFLRKNLTNSELTIEDFGKELGVSRVHLYRKIKYLTNLSPSRFILNVRLKVAADLLRQEGVSVSDVCYQVGFNNLSYFTRTFKESYGVSPSDYQHK</sequence>
<dbReference type="InterPro" id="IPR015943">
    <property type="entry name" value="WD40/YVTN_repeat-like_dom_sf"/>
</dbReference>
<evidence type="ECO:0000313" key="13">
    <source>
        <dbReference type="EMBL" id="ALJ59562.1"/>
    </source>
</evidence>
<proteinExistence type="predicted"/>
<dbReference type="PRINTS" id="PR00032">
    <property type="entry name" value="HTHARAC"/>
</dbReference>
<dbReference type="Gene3D" id="2.130.10.10">
    <property type="entry name" value="YVTN repeat-like/Quinoprotein amine dehydrogenase"/>
    <property type="match status" value="2"/>
</dbReference>
<organism evidence="13 14">
    <name type="scientific">Bacteroides cellulosilyticus</name>
    <dbReference type="NCBI Taxonomy" id="246787"/>
    <lineage>
        <taxon>Bacteria</taxon>
        <taxon>Pseudomonadati</taxon>
        <taxon>Bacteroidota</taxon>
        <taxon>Bacteroidia</taxon>
        <taxon>Bacteroidales</taxon>
        <taxon>Bacteroidaceae</taxon>
        <taxon>Bacteroides</taxon>
    </lineage>
</organism>
<keyword evidence="4" id="KW-0805">Transcription regulation</keyword>
<dbReference type="PROSITE" id="PS01124">
    <property type="entry name" value="HTH_ARAC_FAMILY_2"/>
    <property type="match status" value="1"/>
</dbReference>
<keyword evidence="13" id="KW-0418">Kinase</keyword>
<dbReference type="SUPFAM" id="SSF52172">
    <property type="entry name" value="CheY-like"/>
    <property type="match status" value="1"/>
</dbReference>
<dbReference type="CDD" id="cd17574">
    <property type="entry name" value="REC_OmpR"/>
    <property type="match status" value="1"/>
</dbReference>
<dbReference type="InterPro" id="IPR011006">
    <property type="entry name" value="CheY-like_superfamily"/>
</dbReference>
<name>A0A0P0GBC8_9BACE</name>
<dbReference type="InterPro" id="IPR020449">
    <property type="entry name" value="Tscrpt_reg_AraC-type_HTH"/>
</dbReference>
<dbReference type="Proteomes" id="UP000061809">
    <property type="component" value="Chromosome"/>
</dbReference>
<dbReference type="Pfam" id="PF07494">
    <property type="entry name" value="Reg_prop"/>
    <property type="match status" value="5"/>
</dbReference>
<dbReference type="InterPro" id="IPR005467">
    <property type="entry name" value="His_kinase_dom"/>
</dbReference>
<dbReference type="PROSITE" id="PS50109">
    <property type="entry name" value="HIS_KIN"/>
    <property type="match status" value="1"/>
</dbReference>
<evidence type="ECO:0000256" key="6">
    <source>
        <dbReference type="ARBA" id="ARBA00023163"/>
    </source>
</evidence>
<dbReference type="GO" id="GO:0043565">
    <property type="term" value="F:sequence-specific DNA binding"/>
    <property type="evidence" value="ECO:0007669"/>
    <property type="project" value="InterPro"/>
</dbReference>
<dbReference type="InterPro" id="IPR001789">
    <property type="entry name" value="Sig_transdc_resp-reg_receiver"/>
</dbReference>
<dbReference type="SUPFAM" id="SSF46689">
    <property type="entry name" value="Homeodomain-like"/>
    <property type="match status" value="1"/>
</dbReference>
<evidence type="ECO:0000256" key="9">
    <source>
        <dbReference type="SAM" id="SignalP"/>
    </source>
</evidence>
<dbReference type="EC" id="2.7.13.3" evidence="2"/>
<accession>A0A0P0GBC8</accession>